<dbReference type="Pfam" id="PF01638">
    <property type="entry name" value="HxlR"/>
    <property type="match status" value="1"/>
</dbReference>
<dbReference type="Proteomes" id="UP001596104">
    <property type="component" value="Unassembled WGS sequence"/>
</dbReference>
<dbReference type="SUPFAM" id="SSF46785">
    <property type="entry name" value="Winged helix' DNA-binding domain"/>
    <property type="match status" value="1"/>
</dbReference>
<gene>
    <name evidence="5" type="ORF">ACFPPC_21555</name>
</gene>
<evidence type="ECO:0000256" key="3">
    <source>
        <dbReference type="ARBA" id="ARBA00023163"/>
    </source>
</evidence>
<keyword evidence="2" id="KW-0238">DNA-binding</keyword>
<dbReference type="InterPro" id="IPR036388">
    <property type="entry name" value="WH-like_DNA-bd_sf"/>
</dbReference>
<dbReference type="Gene3D" id="1.10.10.10">
    <property type="entry name" value="Winged helix-like DNA-binding domain superfamily/Winged helix DNA-binding domain"/>
    <property type="match status" value="1"/>
</dbReference>
<evidence type="ECO:0000313" key="5">
    <source>
        <dbReference type="EMBL" id="MFC5395223.1"/>
    </source>
</evidence>
<organism evidence="5 6">
    <name type="scientific">Bosea vestrisii</name>
    <dbReference type="NCBI Taxonomy" id="151416"/>
    <lineage>
        <taxon>Bacteria</taxon>
        <taxon>Pseudomonadati</taxon>
        <taxon>Pseudomonadota</taxon>
        <taxon>Alphaproteobacteria</taxon>
        <taxon>Hyphomicrobiales</taxon>
        <taxon>Boseaceae</taxon>
        <taxon>Bosea</taxon>
    </lineage>
</organism>
<dbReference type="InterPro" id="IPR002577">
    <property type="entry name" value="HTH_HxlR"/>
</dbReference>
<feature type="domain" description="HTH hxlR-type" evidence="4">
    <location>
        <begin position="11"/>
        <end position="108"/>
    </location>
</feature>
<name>A0ABW0HDB8_9HYPH</name>
<proteinExistence type="predicted"/>
<evidence type="ECO:0000256" key="1">
    <source>
        <dbReference type="ARBA" id="ARBA00023015"/>
    </source>
</evidence>
<protein>
    <submittedName>
        <fullName evidence="5">Winged helix-turn-helix transcriptional regulator</fullName>
    </submittedName>
</protein>
<keyword evidence="3" id="KW-0804">Transcription</keyword>
<dbReference type="PANTHER" id="PTHR33204">
    <property type="entry name" value="TRANSCRIPTIONAL REGULATOR, MARR FAMILY"/>
    <property type="match status" value="1"/>
</dbReference>
<reference evidence="6" key="1">
    <citation type="journal article" date="2019" name="Int. J. Syst. Evol. Microbiol.">
        <title>The Global Catalogue of Microorganisms (GCM) 10K type strain sequencing project: providing services to taxonomists for standard genome sequencing and annotation.</title>
        <authorList>
            <consortium name="The Broad Institute Genomics Platform"/>
            <consortium name="The Broad Institute Genome Sequencing Center for Infectious Disease"/>
            <person name="Wu L."/>
            <person name="Ma J."/>
        </authorList>
    </citation>
    <scope>NUCLEOTIDE SEQUENCE [LARGE SCALE GENOMIC DNA]</scope>
    <source>
        <strain evidence="6">CGMCC 1.16326</strain>
    </source>
</reference>
<dbReference type="PROSITE" id="PS51118">
    <property type="entry name" value="HTH_HXLR"/>
    <property type="match status" value="1"/>
</dbReference>
<evidence type="ECO:0000259" key="4">
    <source>
        <dbReference type="PROSITE" id="PS51118"/>
    </source>
</evidence>
<keyword evidence="6" id="KW-1185">Reference proteome</keyword>
<evidence type="ECO:0000256" key="2">
    <source>
        <dbReference type="ARBA" id="ARBA00023125"/>
    </source>
</evidence>
<dbReference type="PANTHER" id="PTHR33204:SF17">
    <property type="entry name" value="TRANSCRIPTIONAL REGULATORY PROTEIN"/>
    <property type="match status" value="1"/>
</dbReference>
<accession>A0ABW0HDB8</accession>
<keyword evidence="1" id="KW-0805">Transcription regulation</keyword>
<comment type="caution">
    <text evidence="5">The sequence shown here is derived from an EMBL/GenBank/DDBJ whole genome shotgun (WGS) entry which is preliminary data.</text>
</comment>
<dbReference type="InterPro" id="IPR036390">
    <property type="entry name" value="WH_DNA-bd_sf"/>
</dbReference>
<dbReference type="EMBL" id="JBHSLV010000043">
    <property type="protein sequence ID" value="MFC5395223.1"/>
    <property type="molecule type" value="Genomic_DNA"/>
</dbReference>
<dbReference type="RefSeq" id="WP_377011031.1">
    <property type="nucleotide sequence ID" value="NZ_JBHSLV010000043.1"/>
</dbReference>
<evidence type="ECO:0000313" key="6">
    <source>
        <dbReference type="Proteomes" id="UP001596104"/>
    </source>
</evidence>
<sequence length="168" mass="18652">MQPKLAPLTECPCALAVETVGEWWSILILRDALQGLTRFDEFERSLGIAPNMLTRRLKHLTESGLFERRLYSERPKRYEYVLTQKGRDVFPVVVALIGFANRHLAPEGASLLLAERGTGRPITPIVVDAATLQPVTAENATVIAGPRASNDLRERLAARQAATQARSY</sequence>